<accession>A0A1C7N8Z2</accession>
<sequence>MSDTSKKALYELLHKELTDLDKNMKTLTNNISPLSKTAPAIRETGKIHTAMLMSIRSVVNNPKQDEQ</sequence>
<dbReference type="AlphaFoldDB" id="A0A1C7N8Z2"/>
<organism evidence="1 2">
    <name type="scientific">Choanephora cucurbitarum</name>
    <dbReference type="NCBI Taxonomy" id="101091"/>
    <lineage>
        <taxon>Eukaryota</taxon>
        <taxon>Fungi</taxon>
        <taxon>Fungi incertae sedis</taxon>
        <taxon>Mucoromycota</taxon>
        <taxon>Mucoromycotina</taxon>
        <taxon>Mucoromycetes</taxon>
        <taxon>Mucorales</taxon>
        <taxon>Mucorineae</taxon>
        <taxon>Choanephoraceae</taxon>
        <taxon>Choanephoroideae</taxon>
        <taxon>Choanephora</taxon>
    </lineage>
</organism>
<evidence type="ECO:0000313" key="2">
    <source>
        <dbReference type="Proteomes" id="UP000093000"/>
    </source>
</evidence>
<gene>
    <name evidence="1" type="ORF">A0J61_06403</name>
</gene>
<keyword evidence="2" id="KW-1185">Reference proteome</keyword>
<dbReference type="EMBL" id="LUGH01000384">
    <property type="protein sequence ID" value="OBZ85557.1"/>
    <property type="molecule type" value="Genomic_DNA"/>
</dbReference>
<reference evidence="1 2" key="1">
    <citation type="submission" date="2016-03" db="EMBL/GenBank/DDBJ databases">
        <title>Choanephora cucurbitarum.</title>
        <authorList>
            <person name="Min B."/>
            <person name="Park H."/>
            <person name="Park J.-H."/>
            <person name="Shin H.-D."/>
            <person name="Choi I.-G."/>
        </authorList>
    </citation>
    <scope>NUCLEOTIDE SEQUENCE [LARGE SCALE GENOMIC DNA]</scope>
    <source>
        <strain evidence="1 2">KUS-F28377</strain>
    </source>
</reference>
<evidence type="ECO:0000313" key="1">
    <source>
        <dbReference type="EMBL" id="OBZ85557.1"/>
    </source>
</evidence>
<comment type="caution">
    <text evidence="1">The sequence shown here is derived from an EMBL/GenBank/DDBJ whole genome shotgun (WGS) entry which is preliminary data.</text>
</comment>
<name>A0A1C7N8Z2_9FUNG</name>
<proteinExistence type="predicted"/>
<dbReference type="InParanoid" id="A0A1C7N8Z2"/>
<dbReference type="Proteomes" id="UP000093000">
    <property type="component" value="Unassembled WGS sequence"/>
</dbReference>
<protein>
    <submittedName>
        <fullName evidence="1">Uncharacterized protein</fullName>
    </submittedName>
</protein>